<accession>A0AAN7BX91</accession>
<feature type="region of interest" description="Disordered" evidence="1">
    <location>
        <begin position="136"/>
        <end position="166"/>
    </location>
</feature>
<dbReference type="AlphaFoldDB" id="A0AAN7BX91"/>
<reference evidence="2" key="2">
    <citation type="submission" date="2023-05" db="EMBL/GenBank/DDBJ databases">
        <authorList>
            <consortium name="Lawrence Berkeley National Laboratory"/>
            <person name="Steindorff A."/>
            <person name="Hensen N."/>
            <person name="Bonometti L."/>
            <person name="Westerberg I."/>
            <person name="Brannstrom I.O."/>
            <person name="Guillou S."/>
            <person name="Cros-Aarteil S."/>
            <person name="Calhoun S."/>
            <person name="Haridas S."/>
            <person name="Kuo A."/>
            <person name="Mondo S."/>
            <person name="Pangilinan J."/>
            <person name="Riley R."/>
            <person name="Labutti K."/>
            <person name="Andreopoulos B."/>
            <person name="Lipzen A."/>
            <person name="Chen C."/>
            <person name="Yanf M."/>
            <person name="Daum C."/>
            <person name="Ng V."/>
            <person name="Clum A."/>
            <person name="Ohm R."/>
            <person name="Martin F."/>
            <person name="Silar P."/>
            <person name="Natvig D."/>
            <person name="Lalanne C."/>
            <person name="Gautier V."/>
            <person name="Ament-Velasquez S.L."/>
            <person name="Kruys A."/>
            <person name="Hutchinson M.I."/>
            <person name="Powell A.J."/>
            <person name="Barry K."/>
            <person name="Miller A.N."/>
            <person name="Grigoriev I.V."/>
            <person name="Debuchy R."/>
            <person name="Gladieux P."/>
            <person name="Thoren M.H."/>
            <person name="Johannesson H."/>
        </authorList>
    </citation>
    <scope>NUCLEOTIDE SEQUENCE</scope>
    <source>
        <strain evidence="2">CBS 990.96</strain>
    </source>
</reference>
<protein>
    <submittedName>
        <fullName evidence="2">Uncharacterized protein</fullName>
    </submittedName>
</protein>
<feature type="compositionally biased region" description="Acidic residues" evidence="1">
    <location>
        <begin position="143"/>
        <end position="159"/>
    </location>
</feature>
<name>A0AAN7BX91_9PEZI</name>
<dbReference type="Proteomes" id="UP001301958">
    <property type="component" value="Unassembled WGS sequence"/>
</dbReference>
<keyword evidence="3" id="KW-1185">Reference proteome</keyword>
<evidence type="ECO:0000256" key="1">
    <source>
        <dbReference type="SAM" id="MobiDB-lite"/>
    </source>
</evidence>
<proteinExistence type="predicted"/>
<dbReference type="EMBL" id="MU865293">
    <property type="protein sequence ID" value="KAK4231321.1"/>
    <property type="molecule type" value="Genomic_DNA"/>
</dbReference>
<comment type="caution">
    <text evidence="2">The sequence shown here is derived from an EMBL/GenBank/DDBJ whole genome shotgun (WGS) entry which is preliminary data.</text>
</comment>
<evidence type="ECO:0000313" key="3">
    <source>
        <dbReference type="Proteomes" id="UP001301958"/>
    </source>
</evidence>
<sequence>MPTYLARAFRWHRQSIIIHCIVQNLDDCSPNWISSPSASACILQSFSSLYNFPPPATTTAPFTLVEEYDPCDLSSDSAPYAYVADHVVKIDLSCDVADEIKKYDDGKQEGLLEKLRDEIEKGEKVKWYVIVCGDEERGWPGKDEDEEGEEDEEGDEEQVEREKGGD</sequence>
<organism evidence="2 3">
    <name type="scientific">Podospora fimiseda</name>
    <dbReference type="NCBI Taxonomy" id="252190"/>
    <lineage>
        <taxon>Eukaryota</taxon>
        <taxon>Fungi</taxon>
        <taxon>Dikarya</taxon>
        <taxon>Ascomycota</taxon>
        <taxon>Pezizomycotina</taxon>
        <taxon>Sordariomycetes</taxon>
        <taxon>Sordariomycetidae</taxon>
        <taxon>Sordariales</taxon>
        <taxon>Podosporaceae</taxon>
        <taxon>Podospora</taxon>
    </lineage>
</organism>
<evidence type="ECO:0000313" key="2">
    <source>
        <dbReference type="EMBL" id="KAK4231321.1"/>
    </source>
</evidence>
<gene>
    <name evidence="2" type="ORF">QBC38DRAFT_245050</name>
</gene>
<reference evidence="2" key="1">
    <citation type="journal article" date="2023" name="Mol. Phylogenet. Evol.">
        <title>Genome-scale phylogeny and comparative genomics of the fungal order Sordariales.</title>
        <authorList>
            <person name="Hensen N."/>
            <person name="Bonometti L."/>
            <person name="Westerberg I."/>
            <person name="Brannstrom I.O."/>
            <person name="Guillou S."/>
            <person name="Cros-Aarteil S."/>
            <person name="Calhoun S."/>
            <person name="Haridas S."/>
            <person name="Kuo A."/>
            <person name="Mondo S."/>
            <person name="Pangilinan J."/>
            <person name="Riley R."/>
            <person name="LaButti K."/>
            <person name="Andreopoulos B."/>
            <person name="Lipzen A."/>
            <person name="Chen C."/>
            <person name="Yan M."/>
            <person name="Daum C."/>
            <person name="Ng V."/>
            <person name="Clum A."/>
            <person name="Steindorff A."/>
            <person name="Ohm R.A."/>
            <person name="Martin F."/>
            <person name="Silar P."/>
            <person name="Natvig D.O."/>
            <person name="Lalanne C."/>
            <person name="Gautier V."/>
            <person name="Ament-Velasquez S.L."/>
            <person name="Kruys A."/>
            <person name="Hutchinson M.I."/>
            <person name="Powell A.J."/>
            <person name="Barry K."/>
            <person name="Miller A.N."/>
            <person name="Grigoriev I.V."/>
            <person name="Debuchy R."/>
            <person name="Gladieux P."/>
            <person name="Hiltunen Thoren M."/>
            <person name="Johannesson H."/>
        </authorList>
    </citation>
    <scope>NUCLEOTIDE SEQUENCE</scope>
    <source>
        <strain evidence="2">CBS 990.96</strain>
    </source>
</reference>